<proteinExistence type="predicted"/>
<reference evidence="4 5" key="1">
    <citation type="submission" date="2020-04" db="EMBL/GenBank/DDBJ databases">
        <title>Plant Genome Project.</title>
        <authorList>
            <person name="Zhang R.-G."/>
        </authorList>
    </citation>
    <scope>NUCLEOTIDE SEQUENCE [LARGE SCALE GENOMIC DNA]</scope>
    <source>
        <strain evidence="4">YNK0</strain>
        <tissue evidence="4">Leaf</tissue>
    </source>
</reference>
<dbReference type="EMBL" id="JABCRI010000003">
    <property type="protein sequence ID" value="KAF8408939.1"/>
    <property type="molecule type" value="Genomic_DNA"/>
</dbReference>
<comment type="subcellular location">
    <subcellularLocation>
        <location evidence="1">Endomembrane system</location>
    </subcellularLocation>
</comment>
<protein>
    <submittedName>
        <fullName evidence="4">Uncharacterized protein</fullName>
    </submittedName>
</protein>
<comment type="caution">
    <text evidence="4">The sequence shown here is derived from an EMBL/GenBank/DDBJ whole genome shotgun (WGS) entry which is preliminary data.</text>
</comment>
<sequence length="137" mass="15021">MASSSGTKSDMLPKSPSREMTKQPTTADNAVDSEIVPPALYPIVPILRVANEIQNVNPRVAYLSSLKEAVVGDLFKNGEGKMTRGLERGRGWKPSFDDSLLVYMGNVVLLSFWNVVVVPRECGESVLGAPQRTMREQ</sequence>
<keyword evidence="5" id="KW-1185">Reference proteome</keyword>
<organism evidence="4 5">
    <name type="scientific">Tetracentron sinense</name>
    <name type="common">Spur-leaf</name>
    <dbReference type="NCBI Taxonomy" id="13715"/>
    <lineage>
        <taxon>Eukaryota</taxon>
        <taxon>Viridiplantae</taxon>
        <taxon>Streptophyta</taxon>
        <taxon>Embryophyta</taxon>
        <taxon>Tracheophyta</taxon>
        <taxon>Spermatophyta</taxon>
        <taxon>Magnoliopsida</taxon>
        <taxon>Trochodendrales</taxon>
        <taxon>Trochodendraceae</taxon>
        <taxon>Tetracentron</taxon>
    </lineage>
</organism>
<evidence type="ECO:0000256" key="3">
    <source>
        <dbReference type="SAM" id="MobiDB-lite"/>
    </source>
</evidence>
<keyword evidence="2" id="KW-0472">Membrane</keyword>
<name>A0A834ZKG6_TETSI</name>
<dbReference type="Gene3D" id="1.25.40.270">
    <property type="entry name" value="Vacuolar protein sorting-associated protein vta1"/>
    <property type="match status" value="1"/>
</dbReference>
<dbReference type="AlphaFoldDB" id="A0A834ZKG6"/>
<dbReference type="InterPro" id="IPR023175">
    <property type="entry name" value="Vta1/CALS_N_sf"/>
</dbReference>
<accession>A0A834ZKG6</accession>
<feature type="region of interest" description="Disordered" evidence="3">
    <location>
        <begin position="1"/>
        <end position="31"/>
    </location>
</feature>
<evidence type="ECO:0000256" key="1">
    <source>
        <dbReference type="ARBA" id="ARBA00004308"/>
    </source>
</evidence>
<dbReference type="Proteomes" id="UP000655225">
    <property type="component" value="Unassembled WGS sequence"/>
</dbReference>
<evidence type="ECO:0000313" key="4">
    <source>
        <dbReference type="EMBL" id="KAF8408939.1"/>
    </source>
</evidence>
<gene>
    <name evidence="4" type="ORF">HHK36_005009</name>
</gene>
<evidence type="ECO:0000256" key="2">
    <source>
        <dbReference type="ARBA" id="ARBA00023136"/>
    </source>
</evidence>
<evidence type="ECO:0000313" key="5">
    <source>
        <dbReference type="Proteomes" id="UP000655225"/>
    </source>
</evidence>
<dbReference type="GO" id="GO:0012505">
    <property type="term" value="C:endomembrane system"/>
    <property type="evidence" value="ECO:0007669"/>
    <property type="project" value="UniProtKB-SubCell"/>
</dbReference>
<dbReference type="OrthoDB" id="1880850at2759"/>